<evidence type="ECO:0000313" key="2">
    <source>
        <dbReference type="Proteomes" id="UP001595792"/>
    </source>
</evidence>
<name>A0ABV8NPX6_9SPHI</name>
<keyword evidence="2" id="KW-1185">Reference proteome</keyword>
<gene>
    <name evidence="1" type="primary">tnpB</name>
    <name evidence="1" type="ORF">ACFOUY_13035</name>
</gene>
<dbReference type="NCBIfam" id="NF033819">
    <property type="entry name" value="IS66_TnpB"/>
    <property type="match status" value="1"/>
</dbReference>
<dbReference type="InterPro" id="IPR008878">
    <property type="entry name" value="Transposase_IS66_Orf2"/>
</dbReference>
<comment type="caution">
    <text evidence="1">The sequence shown here is derived from an EMBL/GenBank/DDBJ whole genome shotgun (WGS) entry which is preliminary data.</text>
</comment>
<dbReference type="Proteomes" id="UP001595792">
    <property type="component" value="Unassembled WGS sequence"/>
</dbReference>
<proteinExistence type="predicted"/>
<dbReference type="Pfam" id="PF05717">
    <property type="entry name" value="TnpB_IS66"/>
    <property type="match status" value="1"/>
</dbReference>
<dbReference type="RefSeq" id="WP_378961239.1">
    <property type="nucleotide sequence ID" value="NZ_JBHRXC010000016.1"/>
</dbReference>
<sequence length="121" mass="13907">MMVPGDKKYFVYPDCVDGRKSFNGLAGIVRGELNRDPGNGDVFIFVSRSRQSIKLLFWEHGGFVIYYKKMDNGNFEVPPLRADGQGRHISEIQLLQVIRGIEFQKEKQRTGNRKTNLTLEQ</sequence>
<accession>A0ABV8NPX6</accession>
<protein>
    <submittedName>
        <fullName evidence="1">IS66 family insertion sequence element accessory protein TnpB</fullName>
    </submittedName>
</protein>
<reference evidence="2" key="1">
    <citation type="journal article" date="2019" name="Int. J. Syst. Evol. Microbiol.">
        <title>The Global Catalogue of Microorganisms (GCM) 10K type strain sequencing project: providing services to taxonomists for standard genome sequencing and annotation.</title>
        <authorList>
            <consortium name="The Broad Institute Genomics Platform"/>
            <consortium name="The Broad Institute Genome Sequencing Center for Infectious Disease"/>
            <person name="Wu L."/>
            <person name="Ma J."/>
        </authorList>
    </citation>
    <scope>NUCLEOTIDE SEQUENCE [LARGE SCALE GENOMIC DNA]</scope>
    <source>
        <strain evidence="2">CCM 8689</strain>
    </source>
</reference>
<organism evidence="1 2">
    <name type="scientific">Pedobacter jamesrossensis</name>
    <dbReference type="NCBI Taxonomy" id="1908238"/>
    <lineage>
        <taxon>Bacteria</taxon>
        <taxon>Pseudomonadati</taxon>
        <taxon>Bacteroidota</taxon>
        <taxon>Sphingobacteriia</taxon>
        <taxon>Sphingobacteriales</taxon>
        <taxon>Sphingobacteriaceae</taxon>
        <taxon>Pedobacter</taxon>
    </lineage>
</organism>
<dbReference type="EMBL" id="JBHSBY010000123">
    <property type="protein sequence ID" value="MFC4197622.1"/>
    <property type="molecule type" value="Genomic_DNA"/>
</dbReference>
<dbReference type="PANTHER" id="PTHR36455:SF1">
    <property type="entry name" value="BLR8292 PROTEIN"/>
    <property type="match status" value="1"/>
</dbReference>
<dbReference type="PANTHER" id="PTHR36455">
    <property type="match status" value="1"/>
</dbReference>
<evidence type="ECO:0000313" key="1">
    <source>
        <dbReference type="EMBL" id="MFC4197622.1"/>
    </source>
</evidence>